<dbReference type="PATRIC" id="fig|1216932.3.peg.2862"/>
<gene>
    <name evidence="1" type="ORF">CM240_2897</name>
</gene>
<name>W6S298_9CLOT</name>
<accession>W6S298</accession>
<proteinExistence type="predicted"/>
<organism evidence="1 2">
    <name type="scientific">Clostridium bornimense</name>
    <dbReference type="NCBI Taxonomy" id="1216932"/>
    <lineage>
        <taxon>Bacteria</taxon>
        <taxon>Bacillati</taxon>
        <taxon>Bacillota</taxon>
        <taxon>Clostridia</taxon>
        <taxon>Eubacteriales</taxon>
        <taxon>Clostridiaceae</taxon>
        <taxon>Clostridium</taxon>
    </lineage>
</organism>
<dbReference type="RefSeq" id="WP_044040186.1">
    <property type="nucleotide sequence ID" value="NZ_HG917869.1"/>
</dbReference>
<sequence>MKFKFEDKKIKSIDIWKHLEEDDLHWKSWNKDRINTEVNSLINWLFKNLKSTGNIIHLSDNKKGYEFTWGNIWCANYYEVGEYTIMIKYN</sequence>
<evidence type="ECO:0000313" key="2">
    <source>
        <dbReference type="Proteomes" id="UP000019426"/>
    </source>
</evidence>
<keyword evidence="2" id="KW-1185">Reference proteome</keyword>
<dbReference type="Proteomes" id="UP000019426">
    <property type="component" value="Chromosome M2/40_rep2"/>
</dbReference>
<dbReference type="HOGENOM" id="CLU_2435605_0_0_9"/>
<dbReference type="AlphaFoldDB" id="W6S298"/>
<protein>
    <submittedName>
        <fullName evidence="1">Uncharacterized protein</fullName>
    </submittedName>
</protein>
<reference evidence="1 2" key="1">
    <citation type="submission" date="2013-11" db="EMBL/GenBank/DDBJ databases">
        <title>Complete genome sequence of Clostridum sp. M2/40.</title>
        <authorList>
            <person name="Wibberg D."/>
            <person name="Puehler A."/>
            <person name="Schlueter A."/>
        </authorList>
    </citation>
    <scope>NUCLEOTIDE SEQUENCE [LARGE SCALE GENOMIC DNA]</scope>
    <source>
        <strain evidence="2">M2/40</strain>
    </source>
</reference>
<dbReference type="KEGG" id="clt:CM240_2897"/>
<dbReference type="EMBL" id="HG917869">
    <property type="protein sequence ID" value="CDM70014.1"/>
    <property type="molecule type" value="Genomic_DNA"/>
</dbReference>
<evidence type="ECO:0000313" key="1">
    <source>
        <dbReference type="EMBL" id="CDM70014.1"/>
    </source>
</evidence>